<dbReference type="Proteomes" id="UP000053647">
    <property type="component" value="Unassembled WGS sequence"/>
</dbReference>
<reference evidence="3 4" key="1">
    <citation type="submission" date="2014-06" db="EMBL/GenBank/DDBJ databases">
        <authorList>
            <consortium name="DOE Joint Genome Institute"/>
            <person name="Kuo A."/>
            <person name="Kohler A."/>
            <person name="Nagy L.G."/>
            <person name="Floudas D."/>
            <person name="Copeland A."/>
            <person name="Barry K.W."/>
            <person name="Cichocki N."/>
            <person name="Veneault-Fourrey C."/>
            <person name="LaButti K."/>
            <person name="Lindquist E.A."/>
            <person name="Lipzen A."/>
            <person name="Lundell T."/>
            <person name="Morin E."/>
            <person name="Murat C."/>
            <person name="Sun H."/>
            <person name="Tunlid A."/>
            <person name="Henrissat B."/>
            <person name="Grigoriev I.V."/>
            <person name="Hibbett D.S."/>
            <person name="Martin F."/>
            <person name="Nordberg H.P."/>
            <person name="Cantor M.N."/>
            <person name="Hua S.X."/>
        </authorList>
    </citation>
    <scope>NUCLEOTIDE SEQUENCE [LARGE SCALE GENOMIC DNA]</scope>
    <source>
        <strain evidence="3 4">ATCC 200175</strain>
    </source>
</reference>
<evidence type="ECO:0000313" key="4">
    <source>
        <dbReference type="Proteomes" id="UP000053647"/>
    </source>
</evidence>
<protein>
    <recommendedName>
        <fullName evidence="2">Protein kinase domain-containing protein</fullName>
    </recommendedName>
</protein>
<dbReference type="HOGENOM" id="CLU_044121_2_1_1"/>
<dbReference type="GO" id="GO:0005524">
    <property type="term" value="F:ATP binding"/>
    <property type="evidence" value="ECO:0007669"/>
    <property type="project" value="InterPro"/>
</dbReference>
<dbReference type="SMART" id="SM00220">
    <property type="entry name" value="S_TKc"/>
    <property type="match status" value="1"/>
</dbReference>
<evidence type="ECO:0000259" key="2">
    <source>
        <dbReference type="PROSITE" id="PS50011"/>
    </source>
</evidence>
<proteinExistence type="predicted"/>
<feature type="domain" description="Protein kinase" evidence="2">
    <location>
        <begin position="83"/>
        <end position="393"/>
    </location>
</feature>
<dbReference type="SUPFAM" id="SSF56112">
    <property type="entry name" value="Protein kinase-like (PK-like)"/>
    <property type="match status" value="1"/>
</dbReference>
<feature type="compositionally biased region" description="Basic and acidic residues" evidence="1">
    <location>
        <begin position="1"/>
        <end position="21"/>
    </location>
</feature>
<dbReference type="GO" id="GO:0004672">
    <property type="term" value="F:protein kinase activity"/>
    <property type="evidence" value="ECO:0007669"/>
    <property type="project" value="InterPro"/>
</dbReference>
<name>A0A0C9TQ23_PAXIN</name>
<gene>
    <name evidence="3" type="ORF">PAXINDRAFT_172321</name>
</gene>
<dbReference type="InterPro" id="IPR000719">
    <property type="entry name" value="Prot_kinase_dom"/>
</dbReference>
<reference evidence="4" key="2">
    <citation type="submission" date="2015-01" db="EMBL/GenBank/DDBJ databases">
        <title>Evolutionary Origins and Diversification of the Mycorrhizal Mutualists.</title>
        <authorList>
            <consortium name="DOE Joint Genome Institute"/>
            <consortium name="Mycorrhizal Genomics Consortium"/>
            <person name="Kohler A."/>
            <person name="Kuo A."/>
            <person name="Nagy L.G."/>
            <person name="Floudas D."/>
            <person name="Copeland A."/>
            <person name="Barry K.W."/>
            <person name="Cichocki N."/>
            <person name="Veneault-Fourrey C."/>
            <person name="LaButti K."/>
            <person name="Lindquist E.A."/>
            <person name="Lipzen A."/>
            <person name="Lundell T."/>
            <person name="Morin E."/>
            <person name="Murat C."/>
            <person name="Riley R."/>
            <person name="Ohm R."/>
            <person name="Sun H."/>
            <person name="Tunlid A."/>
            <person name="Henrissat B."/>
            <person name="Grigoriev I.V."/>
            <person name="Hibbett D.S."/>
            <person name="Martin F."/>
        </authorList>
    </citation>
    <scope>NUCLEOTIDE SEQUENCE [LARGE SCALE GENOMIC DNA]</scope>
    <source>
        <strain evidence="4">ATCC 200175</strain>
    </source>
</reference>
<dbReference type="PROSITE" id="PS50011">
    <property type="entry name" value="PROTEIN_KINASE_DOM"/>
    <property type="match status" value="1"/>
</dbReference>
<dbReference type="EMBL" id="KN819428">
    <property type="protein sequence ID" value="KIJ09877.1"/>
    <property type="molecule type" value="Genomic_DNA"/>
</dbReference>
<dbReference type="InterPro" id="IPR011009">
    <property type="entry name" value="Kinase-like_dom_sf"/>
</dbReference>
<sequence>MSSGDRTGKKTDRKADADTRTAQRAQKQVSVFGTNRYLSPEELDSREVWWRAHYEQLKARGYLLRPRYSPEWVPSWKHSKKDWVECEDGKRLPFAQIIDATRISDGNFVTLKRINQTVHPYEVAIAQYFSSDTLASQAANHCVPVYEVFALDDANDMVVIVMPLLRAYTDPQFDTIGEGVECVRQLFEGLHYIHKHYVAHRDCMNRNLMLDPSELYPNSFHPMENSLNRDYSGHAKHFTRTQRPPKYYFIDFGISRRYAPSETDPKEVPIWGGDKEVPEFQDSNEPCNPFPTDVFYIGNALKKDFIQTKQGFEFMQPLVADMIQEDPAKRPTMDNVVARFDGICRGLSGWKLRSRVIDKDEDVLERVTRTTSHWARRIGFVTRGVPAIPAPPS</sequence>
<dbReference type="Gene3D" id="1.10.510.10">
    <property type="entry name" value="Transferase(Phosphotransferase) domain 1"/>
    <property type="match status" value="1"/>
</dbReference>
<evidence type="ECO:0000313" key="3">
    <source>
        <dbReference type="EMBL" id="KIJ09877.1"/>
    </source>
</evidence>
<accession>A0A0C9TQ23</accession>
<evidence type="ECO:0000256" key="1">
    <source>
        <dbReference type="SAM" id="MobiDB-lite"/>
    </source>
</evidence>
<dbReference type="AlphaFoldDB" id="A0A0C9TQ23"/>
<dbReference type="OrthoDB" id="5987198at2759"/>
<organism evidence="3 4">
    <name type="scientific">Paxillus involutus ATCC 200175</name>
    <dbReference type="NCBI Taxonomy" id="664439"/>
    <lineage>
        <taxon>Eukaryota</taxon>
        <taxon>Fungi</taxon>
        <taxon>Dikarya</taxon>
        <taxon>Basidiomycota</taxon>
        <taxon>Agaricomycotina</taxon>
        <taxon>Agaricomycetes</taxon>
        <taxon>Agaricomycetidae</taxon>
        <taxon>Boletales</taxon>
        <taxon>Paxilineae</taxon>
        <taxon>Paxillaceae</taxon>
        <taxon>Paxillus</taxon>
    </lineage>
</organism>
<keyword evidence="4" id="KW-1185">Reference proteome</keyword>
<feature type="region of interest" description="Disordered" evidence="1">
    <location>
        <begin position="1"/>
        <end position="28"/>
    </location>
</feature>